<evidence type="ECO:0008006" key="3">
    <source>
        <dbReference type="Google" id="ProtNLM"/>
    </source>
</evidence>
<keyword evidence="2" id="KW-0614">Plasmid</keyword>
<gene>
    <name evidence="2" type="ORF">AAF463_23925</name>
</gene>
<feature type="transmembrane region" description="Helical" evidence="1">
    <location>
        <begin position="111"/>
        <end position="130"/>
    </location>
</feature>
<keyword evidence="1" id="KW-0472">Membrane</keyword>
<dbReference type="AlphaFoldDB" id="A0AAU7U3Z1"/>
<evidence type="ECO:0000313" key="2">
    <source>
        <dbReference type="EMBL" id="XBV47685.1"/>
    </source>
</evidence>
<name>A0AAU7U3Z1_9GAMM</name>
<evidence type="ECO:0000256" key="1">
    <source>
        <dbReference type="SAM" id="Phobius"/>
    </source>
</evidence>
<accession>A0AAU7U3Z1</accession>
<proteinExistence type="predicted"/>
<keyword evidence="1" id="KW-0812">Transmembrane</keyword>
<protein>
    <recommendedName>
        <fullName evidence="3">DUF4381 domain-containing protein</fullName>
    </recommendedName>
</protein>
<reference evidence="2" key="1">
    <citation type="submission" date="2024-06" db="EMBL/GenBank/DDBJ databases">
        <title>Multiomics insights into the TNT degradation mechanism by Pantoea sp. BJ2 isolated from an ammunition destruction site.</title>
        <authorList>
            <person name="Luo J."/>
        </authorList>
    </citation>
    <scope>NUCLEOTIDE SEQUENCE</scope>
    <source>
        <strain evidence="2">BJ2</strain>
        <plasmid evidence="2">plasmindB</plasmid>
    </source>
</reference>
<sequence length="256" mass="29374">MSLSFKAVCSPIKFNKITHHLLGVIFMFSSTNNVYSYELNPLISRINQKENIDISNCSNSTDRFDPVFLLSKRSEVSVLAYNDCNKKTTDKVNDVNSIYNIVKVPDGGPEWVSIIISMLALLASIGIPGYQFWRQRKSSVNEGFWLREVIFPKLNEITFSVINTFKQSLDLNLPDFAIAYGRDLIPALNQLRDASSLMNSFPKNEDFVTRMETICDSFENEVDNNQSKSKEIRLTDINDFHNKVISLFIEYHFKNL</sequence>
<dbReference type="EMBL" id="CP158294">
    <property type="protein sequence ID" value="XBV47685.1"/>
    <property type="molecule type" value="Genomic_DNA"/>
</dbReference>
<organism evidence="2">
    <name type="scientific">Pantoea sp. BJ2</name>
    <dbReference type="NCBI Taxonomy" id="3141322"/>
    <lineage>
        <taxon>Bacteria</taxon>
        <taxon>Pseudomonadati</taxon>
        <taxon>Pseudomonadota</taxon>
        <taxon>Gammaproteobacteria</taxon>
        <taxon>Enterobacterales</taxon>
        <taxon>Erwiniaceae</taxon>
        <taxon>Pantoea</taxon>
    </lineage>
</organism>
<geneLocation type="plasmid" evidence="2">
    <name>plasmindB</name>
</geneLocation>
<dbReference type="RefSeq" id="WP_350262731.1">
    <property type="nucleotide sequence ID" value="NZ_CP158294.1"/>
</dbReference>
<keyword evidence="1" id="KW-1133">Transmembrane helix</keyword>